<organism evidence="2 3">
    <name type="scientific">Ordospora colligata OC4</name>
    <dbReference type="NCBI Taxonomy" id="1354746"/>
    <lineage>
        <taxon>Eukaryota</taxon>
        <taxon>Fungi</taxon>
        <taxon>Fungi incertae sedis</taxon>
        <taxon>Microsporidia</taxon>
        <taxon>Ordosporidae</taxon>
        <taxon>Ordospora</taxon>
    </lineage>
</organism>
<keyword evidence="3" id="KW-1185">Reference proteome</keyword>
<accession>A0A0B2UM89</accession>
<evidence type="ECO:0000313" key="3">
    <source>
        <dbReference type="Proteomes" id="UP000031056"/>
    </source>
</evidence>
<keyword evidence="1" id="KW-0812">Transmembrane</keyword>
<dbReference type="Proteomes" id="UP000031056">
    <property type="component" value="Unassembled WGS sequence"/>
</dbReference>
<dbReference type="RefSeq" id="XP_014564520.1">
    <property type="nucleotide sequence ID" value="XM_014709034.1"/>
</dbReference>
<protein>
    <submittedName>
        <fullName evidence="2">Uncharacterized protein</fullName>
    </submittedName>
</protein>
<dbReference type="EMBL" id="JOKQ01000001">
    <property type="protein sequence ID" value="KHN70478.1"/>
    <property type="molecule type" value="Genomic_DNA"/>
</dbReference>
<keyword evidence="1" id="KW-1133">Transmembrane helix</keyword>
<name>A0A0B2UM89_9MICR</name>
<feature type="transmembrane region" description="Helical" evidence="1">
    <location>
        <begin position="65"/>
        <end position="85"/>
    </location>
</feature>
<evidence type="ECO:0000313" key="2">
    <source>
        <dbReference type="EMBL" id="KHN70478.1"/>
    </source>
</evidence>
<dbReference type="VEuPathDB" id="MicrosporidiaDB:M896_011320"/>
<dbReference type="HOGENOM" id="CLU_2454736_0_0_1"/>
<proteinExistence type="predicted"/>
<dbReference type="GeneID" id="26260975"/>
<keyword evidence="1" id="KW-0472">Membrane</keyword>
<reference evidence="2 3" key="1">
    <citation type="journal article" date="2014" name="MBio">
        <title>The Ordospora colligata genome; evolution of extreme reduction in microsporidia and host-to-parasite horizontal gene transfer.</title>
        <authorList>
            <person name="Pombert J.-F."/>
            <person name="Haag K.L."/>
            <person name="Beidas S."/>
            <person name="Ebert D."/>
            <person name="Keeling P.J."/>
        </authorList>
    </citation>
    <scope>NUCLEOTIDE SEQUENCE [LARGE SCALE GENOMIC DNA]</scope>
    <source>
        <strain evidence="2 3">OC4</strain>
    </source>
</reference>
<gene>
    <name evidence="2" type="ORF">M896_011320</name>
</gene>
<dbReference type="InParanoid" id="A0A0B2UM89"/>
<comment type="caution">
    <text evidence="2">The sequence shown here is derived from an EMBL/GenBank/DDBJ whole genome shotgun (WGS) entry which is preliminary data.</text>
</comment>
<dbReference type="OrthoDB" id="2192122at2759"/>
<dbReference type="AlphaFoldDB" id="A0A0B2UM89"/>
<evidence type="ECO:0000256" key="1">
    <source>
        <dbReference type="SAM" id="Phobius"/>
    </source>
</evidence>
<sequence>MSDQTLGDVVESAKFAEGELTMILDEITLQNEKLVEIQRKIGIGRTHLVKNSRLLNDIFKMTRPILAIGLIVFSLVVVVIVYIRLPSSIM</sequence>